<dbReference type="PANTHER" id="PTHR47510:SF3">
    <property type="entry name" value="ENDO_EXONUCLEASE_PHOSPHATASE DOMAIN-CONTAINING PROTEIN"/>
    <property type="match status" value="1"/>
</dbReference>
<dbReference type="EMBL" id="JBBPFD010000674">
    <property type="protein sequence ID" value="KAK7877731.1"/>
    <property type="molecule type" value="Genomic_DNA"/>
</dbReference>
<dbReference type="InterPro" id="IPR043502">
    <property type="entry name" value="DNA/RNA_pol_sf"/>
</dbReference>
<evidence type="ECO:0000259" key="1">
    <source>
        <dbReference type="PROSITE" id="PS50878"/>
    </source>
</evidence>
<keyword evidence="3" id="KW-1185">Reference proteome</keyword>
<accession>A0AAW0MFX8</accession>
<evidence type="ECO:0000313" key="3">
    <source>
        <dbReference type="Proteomes" id="UP001460270"/>
    </source>
</evidence>
<feature type="domain" description="Reverse transcriptase" evidence="1">
    <location>
        <begin position="67"/>
        <end position="316"/>
    </location>
</feature>
<sequence length="359" mass="39694">MPVLTEKTAILSCPSTISAPALGTHEVRHVFRSINIRKAAGPDGVLGRVLKECAAELTDIFTLIFNISLSTSWVPACFKAANIVPIPKQSNVTCLNDYRPVALTSIPAKCLERLVIKHIKAAIPPSLDTYQFAYKENRSTEDAVAIVLHTLLKHLEGKNTYARLLFVDYSSAFKTIRPFKLRAKLHLLGLNTALCNWIADFLTNRTQSVRVGKHTSSTIAINTRAPQGCVLSPLLYTLHFTHDCFASSSSNLIVKFADDTTVLGLITNNNEVDYRSEVQHLLSWCHNNNLVLNKKTKEIIMDFRKNKQLNHQPLSIGAEVVERVTRGDCHGGPVLGSSHCLSCEQGPTTPLLPEETEKC</sequence>
<dbReference type="PROSITE" id="PS50878">
    <property type="entry name" value="RT_POL"/>
    <property type="match status" value="1"/>
</dbReference>
<organism evidence="2 3">
    <name type="scientific">Mugilogobius chulae</name>
    <name type="common">yellowstripe goby</name>
    <dbReference type="NCBI Taxonomy" id="88201"/>
    <lineage>
        <taxon>Eukaryota</taxon>
        <taxon>Metazoa</taxon>
        <taxon>Chordata</taxon>
        <taxon>Craniata</taxon>
        <taxon>Vertebrata</taxon>
        <taxon>Euteleostomi</taxon>
        <taxon>Actinopterygii</taxon>
        <taxon>Neopterygii</taxon>
        <taxon>Teleostei</taxon>
        <taxon>Neoteleostei</taxon>
        <taxon>Acanthomorphata</taxon>
        <taxon>Gobiaria</taxon>
        <taxon>Gobiiformes</taxon>
        <taxon>Gobioidei</taxon>
        <taxon>Gobiidae</taxon>
        <taxon>Gobionellinae</taxon>
        <taxon>Mugilogobius</taxon>
    </lineage>
</organism>
<name>A0AAW0MFX8_9GOBI</name>
<protein>
    <recommendedName>
        <fullName evidence="1">Reverse transcriptase domain-containing protein</fullName>
    </recommendedName>
</protein>
<comment type="caution">
    <text evidence="2">The sequence shown here is derived from an EMBL/GenBank/DDBJ whole genome shotgun (WGS) entry which is preliminary data.</text>
</comment>
<dbReference type="AlphaFoldDB" id="A0AAW0MFX8"/>
<gene>
    <name evidence="2" type="ORF">WMY93_030545</name>
</gene>
<dbReference type="SUPFAM" id="SSF56672">
    <property type="entry name" value="DNA/RNA polymerases"/>
    <property type="match status" value="1"/>
</dbReference>
<proteinExistence type="predicted"/>
<dbReference type="Pfam" id="PF00078">
    <property type="entry name" value="RVT_1"/>
    <property type="match status" value="1"/>
</dbReference>
<dbReference type="Proteomes" id="UP001460270">
    <property type="component" value="Unassembled WGS sequence"/>
</dbReference>
<dbReference type="InterPro" id="IPR000477">
    <property type="entry name" value="RT_dom"/>
</dbReference>
<dbReference type="PANTHER" id="PTHR47510">
    <property type="entry name" value="REVERSE TRANSCRIPTASE DOMAIN-CONTAINING PROTEIN"/>
    <property type="match status" value="1"/>
</dbReference>
<evidence type="ECO:0000313" key="2">
    <source>
        <dbReference type="EMBL" id="KAK7877731.1"/>
    </source>
</evidence>
<reference evidence="3" key="1">
    <citation type="submission" date="2024-04" db="EMBL/GenBank/DDBJ databases">
        <title>Salinicola lusitanus LLJ914,a marine bacterium isolated from the Okinawa Trough.</title>
        <authorList>
            <person name="Li J."/>
        </authorList>
    </citation>
    <scope>NUCLEOTIDE SEQUENCE [LARGE SCALE GENOMIC DNA]</scope>
</reference>
<dbReference type="CDD" id="cd01650">
    <property type="entry name" value="RT_nLTR_like"/>
    <property type="match status" value="1"/>
</dbReference>